<organism evidence="1 2">
    <name type="scientific">Larinioides sclopetarius</name>
    <dbReference type="NCBI Taxonomy" id="280406"/>
    <lineage>
        <taxon>Eukaryota</taxon>
        <taxon>Metazoa</taxon>
        <taxon>Ecdysozoa</taxon>
        <taxon>Arthropoda</taxon>
        <taxon>Chelicerata</taxon>
        <taxon>Arachnida</taxon>
        <taxon>Araneae</taxon>
        <taxon>Araneomorphae</taxon>
        <taxon>Entelegynae</taxon>
        <taxon>Araneoidea</taxon>
        <taxon>Araneidae</taxon>
        <taxon>Larinioides</taxon>
    </lineage>
</organism>
<gene>
    <name evidence="1" type="ORF">LARSCL_LOCUS8131</name>
</gene>
<reference evidence="1 2" key="1">
    <citation type="submission" date="2024-04" db="EMBL/GenBank/DDBJ databases">
        <authorList>
            <person name="Rising A."/>
            <person name="Reimegard J."/>
            <person name="Sonavane S."/>
            <person name="Akerstrom W."/>
            <person name="Nylinder S."/>
            <person name="Hedman E."/>
            <person name="Kallberg Y."/>
        </authorList>
    </citation>
    <scope>NUCLEOTIDE SEQUENCE [LARGE SCALE GENOMIC DNA]</scope>
</reference>
<keyword evidence="2" id="KW-1185">Reference proteome</keyword>
<protein>
    <submittedName>
        <fullName evidence="1">Uncharacterized protein</fullName>
    </submittedName>
</protein>
<sequence>NNEKSGLKFVRISVGKRNKNRLKTVAAQYRER</sequence>
<feature type="non-terminal residue" evidence="1">
    <location>
        <position position="1"/>
    </location>
</feature>
<dbReference type="EMBL" id="CAXIEN010000085">
    <property type="protein sequence ID" value="CAL1275542.1"/>
    <property type="molecule type" value="Genomic_DNA"/>
</dbReference>
<comment type="caution">
    <text evidence="1">The sequence shown here is derived from an EMBL/GenBank/DDBJ whole genome shotgun (WGS) entry which is preliminary data.</text>
</comment>
<accession>A0AAV1ZUS7</accession>
<evidence type="ECO:0000313" key="2">
    <source>
        <dbReference type="Proteomes" id="UP001497382"/>
    </source>
</evidence>
<name>A0AAV1ZUS7_9ARAC</name>
<proteinExistence type="predicted"/>
<evidence type="ECO:0000313" key="1">
    <source>
        <dbReference type="EMBL" id="CAL1275542.1"/>
    </source>
</evidence>
<dbReference type="AlphaFoldDB" id="A0AAV1ZUS7"/>
<dbReference type="Proteomes" id="UP001497382">
    <property type="component" value="Unassembled WGS sequence"/>
</dbReference>